<proteinExistence type="predicted"/>
<dbReference type="Proteomes" id="UP001432322">
    <property type="component" value="Unassembled WGS sequence"/>
</dbReference>
<evidence type="ECO:0000313" key="2">
    <source>
        <dbReference type="Proteomes" id="UP001432322"/>
    </source>
</evidence>
<sequence length="88" mass="10174">QGLLYSSLSLSIEYFHKLVPSPEDLMNVYSSFRVIRPQAFVQLEQLVSPTSTLHFAAPMSSSNSRLCLPLRQLQRRPLRPRPLQHLRQ</sequence>
<organism evidence="1 2">
    <name type="scientific">Pristionchus fissidentatus</name>
    <dbReference type="NCBI Taxonomy" id="1538716"/>
    <lineage>
        <taxon>Eukaryota</taxon>
        <taxon>Metazoa</taxon>
        <taxon>Ecdysozoa</taxon>
        <taxon>Nematoda</taxon>
        <taxon>Chromadorea</taxon>
        <taxon>Rhabditida</taxon>
        <taxon>Rhabditina</taxon>
        <taxon>Diplogasteromorpha</taxon>
        <taxon>Diplogasteroidea</taxon>
        <taxon>Neodiplogasteridae</taxon>
        <taxon>Pristionchus</taxon>
    </lineage>
</organism>
<dbReference type="AlphaFoldDB" id="A0AAV5UWD6"/>
<reference evidence="1" key="1">
    <citation type="submission" date="2023-10" db="EMBL/GenBank/DDBJ databases">
        <title>Genome assembly of Pristionchus species.</title>
        <authorList>
            <person name="Yoshida K."/>
            <person name="Sommer R.J."/>
        </authorList>
    </citation>
    <scope>NUCLEOTIDE SEQUENCE</scope>
    <source>
        <strain evidence="1">RS5133</strain>
    </source>
</reference>
<name>A0AAV5UWD6_9BILA</name>
<protein>
    <submittedName>
        <fullName evidence="1">Uncharacterized protein</fullName>
    </submittedName>
</protein>
<feature type="non-terminal residue" evidence="1">
    <location>
        <position position="88"/>
    </location>
</feature>
<gene>
    <name evidence="1" type="ORF">PFISCL1PPCAC_1777</name>
</gene>
<feature type="non-terminal residue" evidence="1">
    <location>
        <position position="1"/>
    </location>
</feature>
<accession>A0AAV5UWD6</accession>
<dbReference type="EMBL" id="BTSY01000001">
    <property type="protein sequence ID" value="GMT10480.1"/>
    <property type="molecule type" value="Genomic_DNA"/>
</dbReference>
<comment type="caution">
    <text evidence="1">The sequence shown here is derived from an EMBL/GenBank/DDBJ whole genome shotgun (WGS) entry which is preliminary data.</text>
</comment>
<keyword evidence="2" id="KW-1185">Reference proteome</keyword>
<evidence type="ECO:0000313" key="1">
    <source>
        <dbReference type="EMBL" id="GMT10480.1"/>
    </source>
</evidence>